<dbReference type="Proteomes" id="UP000095192">
    <property type="component" value="Unassembled WGS sequence"/>
</dbReference>
<dbReference type="VEuPathDB" id="ToxoDB:cyc_01994"/>
<organism evidence="1 2">
    <name type="scientific">Cyclospora cayetanensis</name>
    <dbReference type="NCBI Taxonomy" id="88456"/>
    <lineage>
        <taxon>Eukaryota</taxon>
        <taxon>Sar</taxon>
        <taxon>Alveolata</taxon>
        <taxon>Apicomplexa</taxon>
        <taxon>Conoidasida</taxon>
        <taxon>Coccidia</taxon>
        <taxon>Eucoccidiorida</taxon>
        <taxon>Eimeriorina</taxon>
        <taxon>Eimeriidae</taxon>
        <taxon>Cyclospora</taxon>
    </lineage>
</organism>
<comment type="caution">
    <text evidence="1">The sequence shown here is derived from an EMBL/GenBank/DDBJ whole genome shotgun (WGS) entry which is preliminary data.</text>
</comment>
<sequence length="96" mass="10216">MLRENPREPLVGPLTGGPSGDACIMDASNAQKKKSRLTFRGETLGAATLYAAGEAVASRTLTGLATARYGYRLGVLAEDVKIVCHELPDLSNLRLE</sequence>
<dbReference type="InParanoid" id="A0A1D3CTX2"/>
<accession>A0A1D3CTX2</accession>
<gene>
    <name evidence="1" type="ORF">cyc_01994</name>
</gene>
<dbReference type="AlphaFoldDB" id="A0A1D3CTX2"/>
<evidence type="ECO:0000313" key="1">
    <source>
        <dbReference type="EMBL" id="OEH74641.1"/>
    </source>
</evidence>
<proteinExistence type="predicted"/>
<name>A0A1D3CTX2_9EIME</name>
<protein>
    <submittedName>
        <fullName evidence="1">Uncharacterized protein</fullName>
    </submittedName>
</protein>
<keyword evidence="2" id="KW-1185">Reference proteome</keyword>
<evidence type="ECO:0000313" key="2">
    <source>
        <dbReference type="Proteomes" id="UP000095192"/>
    </source>
</evidence>
<dbReference type="EMBL" id="JROU02001983">
    <property type="protein sequence ID" value="OEH74641.1"/>
    <property type="molecule type" value="Genomic_DNA"/>
</dbReference>
<reference evidence="1 2" key="1">
    <citation type="journal article" date="2016" name="BMC Genomics">
        <title>Comparative genomics reveals Cyclospora cayetanensis possesses coccidia-like metabolism and invasion components but unique surface antigens.</title>
        <authorList>
            <person name="Liu S."/>
            <person name="Wang L."/>
            <person name="Zheng H."/>
            <person name="Xu Z."/>
            <person name="Roellig D.M."/>
            <person name="Li N."/>
            <person name="Frace M.A."/>
            <person name="Tang K."/>
            <person name="Arrowood M.J."/>
            <person name="Moss D.M."/>
            <person name="Zhang L."/>
            <person name="Feng Y."/>
            <person name="Xiao L."/>
        </authorList>
    </citation>
    <scope>NUCLEOTIDE SEQUENCE [LARGE SCALE GENOMIC DNA]</scope>
    <source>
        <strain evidence="1 2">CHN_HEN01</strain>
    </source>
</reference>